<reference evidence="1" key="1">
    <citation type="submission" date="2023-06" db="EMBL/GenBank/DDBJ databases">
        <authorList>
            <person name="Kurt Z."/>
        </authorList>
    </citation>
    <scope>NUCLEOTIDE SEQUENCE</scope>
</reference>
<dbReference type="EMBL" id="CATOUU010000154">
    <property type="protein sequence ID" value="CAI9918395.1"/>
    <property type="molecule type" value="Genomic_DNA"/>
</dbReference>
<gene>
    <name evidence="2" type="ORF">HINF_LOCUS39007</name>
    <name evidence="1" type="ORF">HINF_LOCUS6040</name>
</gene>
<comment type="caution">
    <text evidence="1">The sequence shown here is derived from an EMBL/GenBank/DDBJ whole genome shotgun (WGS) entry which is preliminary data.</text>
</comment>
<keyword evidence="3" id="KW-1185">Reference proteome</keyword>
<dbReference type="EMBL" id="CAXDID020000149">
    <property type="protein sequence ID" value="CAL6041354.1"/>
    <property type="molecule type" value="Genomic_DNA"/>
</dbReference>
<name>A0AA86NF61_9EUKA</name>
<reference evidence="2 3" key="2">
    <citation type="submission" date="2024-07" db="EMBL/GenBank/DDBJ databases">
        <authorList>
            <person name="Akdeniz Z."/>
        </authorList>
    </citation>
    <scope>NUCLEOTIDE SEQUENCE [LARGE SCALE GENOMIC DNA]</scope>
</reference>
<evidence type="ECO:0000313" key="1">
    <source>
        <dbReference type="EMBL" id="CAI9918395.1"/>
    </source>
</evidence>
<evidence type="ECO:0000313" key="2">
    <source>
        <dbReference type="EMBL" id="CAL6041354.1"/>
    </source>
</evidence>
<protein>
    <submittedName>
        <fullName evidence="2">Hypothetical_protein</fullName>
    </submittedName>
</protein>
<organism evidence="1">
    <name type="scientific">Hexamita inflata</name>
    <dbReference type="NCBI Taxonomy" id="28002"/>
    <lineage>
        <taxon>Eukaryota</taxon>
        <taxon>Metamonada</taxon>
        <taxon>Diplomonadida</taxon>
        <taxon>Hexamitidae</taxon>
        <taxon>Hexamitinae</taxon>
        <taxon>Hexamita</taxon>
    </lineage>
</organism>
<dbReference type="AlphaFoldDB" id="A0AA86NF61"/>
<dbReference type="Proteomes" id="UP001642409">
    <property type="component" value="Unassembled WGS sequence"/>
</dbReference>
<accession>A0AA86NF61</accession>
<evidence type="ECO:0000313" key="3">
    <source>
        <dbReference type="Proteomes" id="UP001642409"/>
    </source>
</evidence>
<proteinExistence type="predicted"/>
<sequence length="122" mass="13758">MCFVAGPLLNYQTKNLSLQKQVDLLDEAQVLLGLHAQFKGLRSAGLAKYIAFNSLLQRDEFFFRRLSTHSGKSIEGVNLFELVQAVLRFVIHLWSGVQYLTWGYILTVSTKITGISILVVQI</sequence>